<reference evidence="1" key="1">
    <citation type="journal article" date="2014" name="Front. Microbiol.">
        <title>High frequency of phylogenetically diverse reductive dehalogenase-homologous genes in deep subseafloor sedimentary metagenomes.</title>
        <authorList>
            <person name="Kawai M."/>
            <person name="Futagami T."/>
            <person name="Toyoda A."/>
            <person name="Takaki Y."/>
            <person name="Nishi S."/>
            <person name="Hori S."/>
            <person name="Arai W."/>
            <person name="Tsubouchi T."/>
            <person name="Morono Y."/>
            <person name="Uchiyama I."/>
            <person name="Ito T."/>
            <person name="Fujiyama A."/>
            <person name="Inagaki F."/>
            <person name="Takami H."/>
        </authorList>
    </citation>
    <scope>NUCLEOTIDE SEQUENCE</scope>
    <source>
        <strain evidence="1">Expedition CK06-06</strain>
    </source>
</reference>
<organism evidence="1">
    <name type="scientific">marine sediment metagenome</name>
    <dbReference type="NCBI Taxonomy" id="412755"/>
    <lineage>
        <taxon>unclassified sequences</taxon>
        <taxon>metagenomes</taxon>
        <taxon>ecological metagenomes</taxon>
    </lineage>
</organism>
<comment type="caution">
    <text evidence="1">The sequence shown here is derived from an EMBL/GenBank/DDBJ whole genome shotgun (WGS) entry which is preliminary data.</text>
</comment>
<dbReference type="SUPFAM" id="SSF101498">
    <property type="entry name" value="Anti-sigma factor FlgM"/>
    <property type="match status" value="1"/>
</dbReference>
<sequence>MDAFVRSWSVKVFQMPDFDSSDRFGGQNRQEDPVDENLAPGEDLIMEQILENISSTPIGQVLEKIASLPEVRVKKVLNVRRQLTEGKYNLNERLDVALDKVLDDLIT</sequence>
<gene>
    <name evidence="1" type="ORF">S03H2_60037</name>
</gene>
<proteinExistence type="predicted"/>
<evidence type="ECO:0008006" key="2">
    <source>
        <dbReference type="Google" id="ProtNLM"/>
    </source>
</evidence>
<evidence type="ECO:0000313" key="1">
    <source>
        <dbReference type="EMBL" id="GAH86940.1"/>
    </source>
</evidence>
<dbReference type="AlphaFoldDB" id="X1JZT6"/>
<protein>
    <recommendedName>
        <fullName evidence="2">Anti-sigma-28 factor FlgM C-terminal domain-containing protein</fullName>
    </recommendedName>
</protein>
<dbReference type="EMBL" id="BARU01038654">
    <property type="protein sequence ID" value="GAH86940.1"/>
    <property type="molecule type" value="Genomic_DNA"/>
</dbReference>
<dbReference type="InterPro" id="IPR035890">
    <property type="entry name" value="Anti-sigma-28_factor_FlgM_sf"/>
</dbReference>
<accession>X1JZT6</accession>
<name>X1JZT6_9ZZZZ</name>